<gene>
    <name evidence="3" type="ORF">METZ01_LOCUS251584</name>
</gene>
<feature type="domain" description="Gfo/Idh/MocA-like oxidoreductase N-terminal" evidence="2">
    <location>
        <begin position="4"/>
        <end position="114"/>
    </location>
</feature>
<reference evidence="3" key="1">
    <citation type="submission" date="2018-05" db="EMBL/GenBank/DDBJ databases">
        <authorList>
            <person name="Lanie J.A."/>
            <person name="Ng W.-L."/>
            <person name="Kazmierczak K.M."/>
            <person name="Andrzejewski T.M."/>
            <person name="Davidsen T.M."/>
            <person name="Wayne K.J."/>
            <person name="Tettelin H."/>
            <person name="Glass J.I."/>
            <person name="Rusch D."/>
            <person name="Podicherti R."/>
            <person name="Tsui H.-C.T."/>
            <person name="Winkler M.E."/>
        </authorList>
    </citation>
    <scope>NUCLEOTIDE SEQUENCE</scope>
</reference>
<dbReference type="InterPro" id="IPR050463">
    <property type="entry name" value="Gfo/Idh/MocA_oxidrdct_glycsds"/>
</dbReference>
<feature type="non-terminal residue" evidence="3">
    <location>
        <position position="199"/>
    </location>
</feature>
<dbReference type="AlphaFoldDB" id="A0A382IGF0"/>
<dbReference type="Gene3D" id="3.40.50.720">
    <property type="entry name" value="NAD(P)-binding Rossmann-like Domain"/>
    <property type="match status" value="1"/>
</dbReference>
<evidence type="ECO:0000256" key="1">
    <source>
        <dbReference type="ARBA" id="ARBA00023002"/>
    </source>
</evidence>
<keyword evidence="1" id="KW-0560">Oxidoreductase</keyword>
<dbReference type="InterPro" id="IPR000683">
    <property type="entry name" value="Gfo/Idh/MocA-like_OxRdtase_N"/>
</dbReference>
<dbReference type="EMBL" id="UINC01067247">
    <property type="protein sequence ID" value="SVB98730.1"/>
    <property type="molecule type" value="Genomic_DNA"/>
</dbReference>
<evidence type="ECO:0000313" key="3">
    <source>
        <dbReference type="EMBL" id="SVB98730.1"/>
    </source>
</evidence>
<dbReference type="PANTHER" id="PTHR43818">
    <property type="entry name" value="BCDNA.GH03377"/>
    <property type="match status" value="1"/>
</dbReference>
<organism evidence="3">
    <name type="scientific">marine metagenome</name>
    <dbReference type="NCBI Taxonomy" id="408172"/>
    <lineage>
        <taxon>unclassified sequences</taxon>
        <taxon>metagenomes</taxon>
        <taxon>ecological metagenomes</taxon>
    </lineage>
</organism>
<evidence type="ECO:0000259" key="2">
    <source>
        <dbReference type="Pfam" id="PF01408"/>
    </source>
</evidence>
<dbReference type="Pfam" id="PF01408">
    <property type="entry name" value="GFO_IDH_MocA"/>
    <property type="match status" value="1"/>
</dbReference>
<dbReference type="Gene3D" id="3.30.360.10">
    <property type="entry name" value="Dihydrodipicolinate Reductase, domain 2"/>
    <property type="match status" value="1"/>
</dbReference>
<sequence>MELKIGVAGLRRGRTWINIFSQDSRSNVVALCDIDQSLLEEFPTDKKFTDIRDLLAMDLDAIIICTPPTCHAEQTVLALGSGKHVLCEVPVATTISECQEIVDAVNKSGKNYMLAENSCYSDMHLSWKSAVADNDLGKIIYAEAEYVHDCRQLMKATDGTLTWRASFPPIQYCKHSLGPLLIITDDRCVSATGLSSGSN</sequence>
<dbReference type="SUPFAM" id="SSF51735">
    <property type="entry name" value="NAD(P)-binding Rossmann-fold domains"/>
    <property type="match status" value="1"/>
</dbReference>
<dbReference type="InterPro" id="IPR036291">
    <property type="entry name" value="NAD(P)-bd_dom_sf"/>
</dbReference>
<dbReference type="GO" id="GO:0016491">
    <property type="term" value="F:oxidoreductase activity"/>
    <property type="evidence" value="ECO:0007669"/>
    <property type="project" value="UniProtKB-KW"/>
</dbReference>
<dbReference type="PANTHER" id="PTHR43818:SF11">
    <property type="entry name" value="BCDNA.GH03377"/>
    <property type="match status" value="1"/>
</dbReference>
<accession>A0A382IGF0</accession>
<proteinExistence type="predicted"/>
<protein>
    <recommendedName>
        <fullName evidence="2">Gfo/Idh/MocA-like oxidoreductase N-terminal domain-containing protein</fullName>
    </recommendedName>
</protein>
<name>A0A382IGF0_9ZZZZ</name>
<dbReference type="GO" id="GO:0000166">
    <property type="term" value="F:nucleotide binding"/>
    <property type="evidence" value="ECO:0007669"/>
    <property type="project" value="InterPro"/>
</dbReference>